<dbReference type="InterPro" id="IPR010095">
    <property type="entry name" value="Cas12f1-like_TNB"/>
</dbReference>
<feature type="coiled-coil region" evidence="2">
    <location>
        <begin position="255"/>
        <end position="282"/>
    </location>
</feature>
<protein>
    <recommendedName>
        <fullName evidence="3">Cas12f1-like TNB domain-containing protein</fullName>
    </recommendedName>
</protein>
<keyword evidence="2" id="KW-0175">Coiled coil</keyword>
<dbReference type="AlphaFoldDB" id="A0A6C0ECF8"/>
<dbReference type="PANTHER" id="PTHR36172:SF1">
    <property type="entry name" value="RESOLVASE-RELATED"/>
    <property type="match status" value="1"/>
</dbReference>
<evidence type="ECO:0000313" key="4">
    <source>
        <dbReference type="EMBL" id="QHT26422.1"/>
    </source>
</evidence>
<keyword evidence="1" id="KW-0238">DNA-binding</keyword>
<name>A0A6C0ECF8_9ZZZZ</name>
<reference evidence="4" key="1">
    <citation type="journal article" date="2020" name="Nature">
        <title>Giant virus diversity and host interactions through global metagenomics.</title>
        <authorList>
            <person name="Schulz F."/>
            <person name="Roux S."/>
            <person name="Paez-Espino D."/>
            <person name="Jungbluth S."/>
            <person name="Walsh D.A."/>
            <person name="Denef V.J."/>
            <person name="McMahon K.D."/>
            <person name="Konstantinidis K.T."/>
            <person name="Eloe-Fadrosh E.A."/>
            <person name="Kyrpides N.C."/>
            <person name="Woyke T."/>
        </authorList>
    </citation>
    <scope>NUCLEOTIDE SEQUENCE</scope>
    <source>
        <strain evidence="4">GVMAG-M-3300023179-27</strain>
    </source>
</reference>
<dbReference type="Pfam" id="PF07282">
    <property type="entry name" value="Cas12f1-like_TNB"/>
    <property type="match status" value="1"/>
</dbReference>
<evidence type="ECO:0000256" key="2">
    <source>
        <dbReference type="SAM" id="Coils"/>
    </source>
</evidence>
<feature type="domain" description="Cas12f1-like TNB" evidence="3">
    <location>
        <begin position="297"/>
        <end position="361"/>
    </location>
</feature>
<organism evidence="4">
    <name type="scientific">viral metagenome</name>
    <dbReference type="NCBI Taxonomy" id="1070528"/>
    <lineage>
        <taxon>unclassified sequences</taxon>
        <taxon>metagenomes</taxon>
        <taxon>organismal metagenomes</taxon>
    </lineage>
</organism>
<evidence type="ECO:0000259" key="3">
    <source>
        <dbReference type="Pfam" id="PF07282"/>
    </source>
</evidence>
<dbReference type="PANTHER" id="PTHR36172">
    <property type="match status" value="1"/>
</dbReference>
<dbReference type="EMBL" id="MN739789">
    <property type="protein sequence ID" value="QHT26422.1"/>
    <property type="molecule type" value="Genomic_DNA"/>
</dbReference>
<sequence>MPKKERKKKGKVVKKPAPDDTLKFEIIDFCKNLSNARNQKYDNNTDFELKYKDVSKRQTIYVAKRAIKKNGIFVNSLGDINCNSYKNMYKNHPNKYDSRLTFDKTLNNYYFHLILEDEERIIKNRNEVVALDPGEKIFQTYFSDNEYGKIGDNMRVRISKIQKKIKKLQSILDRKKNKTKENKIIKKNKKIKRRRYGKIIRNKRRIKKRIQQLYNKIKGYVNEVHKKSAKYLCENYENIFIPTFETKPMLSKGKKQKEVERINKIENRIEAEKETKKLMRKSRLSNEVKFILQMQSHYKFKEYLKAVAKRYRTVVYEVNESYTSKTCSGCGHISDKYDHRIKKCIKCKMEIDRDVNGSRNILLKSIIGIKEI</sequence>
<evidence type="ECO:0000256" key="1">
    <source>
        <dbReference type="ARBA" id="ARBA00023125"/>
    </source>
</evidence>
<dbReference type="InterPro" id="IPR051491">
    <property type="entry name" value="Recombinase/Transposase-rel"/>
</dbReference>
<dbReference type="GO" id="GO:0003677">
    <property type="term" value="F:DNA binding"/>
    <property type="evidence" value="ECO:0007669"/>
    <property type="project" value="UniProtKB-KW"/>
</dbReference>
<proteinExistence type="predicted"/>
<accession>A0A6C0ECF8</accession>